<evidence type="ECO:0000256" key="1">
    <source>
        <dbReference type="ARBA" id="ARBA00007789"/>
    </source>
</evidence>
<dbReference type="NCBIfam" id="TIGR03558">
    <property type="entry name" value="oxido_grp_1"/>
    <property type="match status" value="1"/>
</dbReference>
<protein>
    <recommendedName>
        <fullName evidence="2">Luciferase-like monooxygenase</fullName>
    </recommendedName>
</protein>
<dbReference type="InterPro" id="IPR011251">
    <property type="entry name" value="Luciferase-like_dom"/>
</dbReference>
<organism evidence="4 5">
    <name type="scientific">Jezberella montanilacus</name>
    <dbReference type="NCBI Taxonomy" id="323426"/>
    <lineage>
        <taxon>Bacteria</taxon>
        <taxon>Pseudomonadati</taxon>
        <taxon>Pseudomonadota</taxon>
        <taxon>Betaproteobacteria</taxon>
        <taxon>Burkholderiales</taxon>
        <taxon>Alcaligenaceae</taxon>
        <taxon>Jezberella</taxon>
    </lineage>
</organism>
<dbReference type="InterPro" id="IPR050766">
    <property type="entry name" value="Bact_Lucif_Oxidored"/>
</dbReference>
<dbReference type="AlphaFoldDB" id="A0A2T0XEX9"/>
<dbReference type="InterPro" id="IPR019949">
    <property type="entry name" value="CmoO-like"/>
</dbReference>
<evidence type="ECO:0000256" key="2">
    <source>
        <dbReference type="ARBA" id="ARBA00074555"/>
    </source>
</evidence>
<name>A0A2T0XEX9_9BURK</name>
<accession>A0A2T0XEX9</accession>
<dbReference type="Pfam" id="PF00296">
    <property type="entry name" value="Bac_luciferase"/>
    <property type="match status" value="1"/>
</dbReference>
<dbReference type="OrthoDB" id="9780518at2"/>
<sequence length="341" mass="37064">MSIPYSILDISPIPQGGSAADALNNSRDLAQHAEKWGYTRYWLAEHHNMIGNASSATAVVIGHVAAGTKTIRVGSGGIMLPNHAPLVIAEQFGTLASLFPGRIELGLGRAPGTDYQTAQALRRDMQGSSDQFPQDVQELKHYFGDIQPGQHVKAIPGAGTHVPLWILGSSTYGAQVAAHFGLPYAFASHFAPEQLMDALYAYRALFKPSDQLAKPHATVLTNVVAADTDEEAWHLFTTVQQQFTRMRRNTRGQLPPPIDDIESFWTPQEKISVMQTLSCAVVGSRASVEQGLQALVDKTGANELMLAGQIFDHQARLRSFEIASQAMLNVKANPEQVLETV</sequence>
<reference evidence="4 5" key="1">
    <citation type="submission" date="2018-03" db="EMBL/GenBank/DDBJ databases">
        <title>Genomic Encyclopedia of Type Strains, Phase III (KMG-III): the genomes of soil and plant-associated and newly described type strains.</title>
        <authorList>
            <person name="Whitman W."/>
        </authorList>
    </citation>
    <scope>NUCLEOTIDE SEQUENCE [LARGE SCALE GENOMIC DNA]</scope>
    <source>
        <strain evidence="4 5">MWH-P2sevCIIIb</strain>
    </source>
</reference>
<dbReference type="RefSeq" id="WP_106227787.1">
    <property type="nucleotide sequence ID" value="NZ_PVTV01000014.1"/>
</dbReference>
<comment type="caution">
    <text evidence="4">The sequence shown here is derived from an EMBL/GenBank/DDBJ whole genome shotgun (WGS) entry which is preliminary data.</text>
</comment>
<feature type="domain" description="Luciferase-like" evidence="3">
    <location>
        <begin position="16"/>
        <end position="300"/>
    </location>
</feature>
<dbReference type="CDD" id="cd00347">
    <property type="entry name" value="Flavin_utilizing_monoxygenases"/>
    <property type="match status" value="1"/>
</dbReference>
<dbReference type="SUPFAM" id="SSF51679">
    <property type="entry name" value="Bacterial luciferase-like"/>
    <property type="match status" value="1"/>
</dbReference>
<evidence type="ECO:0000313" key="5">
    <source>
        <dbReference type="Proteomes" id="UP000238308"/>
    </source>
</evidence>
<dbReference type="Gene3D" id="3.20.20.30">
    <property type="entry name" value="Luciferase-like domain"/>
    <property type="match status" value="1"/>
</dbReference>
<dbReference type="PANTHER" id="PTHR30137:SF6">
    <property type="entry name" value="LUCIFERASE-LIKE MONOOXYGENASE"/>
    <property type="match status" value="1"/>
</dbReference>
<dbReference type="PANTHER" id="PTHR30137">
    <property type="entry name" value="LUCIFERASE-LIKE MONOOXYGENASE"/>
    <property type="match status" value="1"/>
</dbReference>
<comment type="similarity">
    <text evidence="1">To bacterial alkanal monooxygenase alpha and beta chains.</text>
</comment>
<dbReference type="EMBL" id="PVTV01000014">
    <property type="protein sequence ID" value="PRY97471.1"/>
    <property type="molecule type" value="Genomic_DNA"/>
</dbReference>
<keyword evidence="5" id="KW-1185">Reference proteome</keyword>
<dbReference type="Proteomes" id="UP000238308">
    <property type="component" value="Unassembled WGS sequence"/>
</dbReference>
<proteinExistence type="predicted"/>
<evidence type="ECO:0000313" key="4">
    <source>
        <dbReference type="EMBL" id="PRY97471.1"/>
    </source>
</evidence>
<dbReference type="FunFam" id="3.20.20.30:FF:000002">
    <property type="entry name" value="LLM class flavin-dependent oxidoreductase"/>
    <property type="match status" value="1"/>
</dbReference>
<gene>
    <name evidence="4" type="ORF">BCM14_1931</name>
</gene>
<dbReference type="InterPro" id="IPR036661">
    <property type="entry name" value="Luciferase-like_sf"/>
</dbReference>
<dbReference type="GO" id="GO:0005829">
    <property type="term" value="C:cytosol"/>
    <property type="evidence" value="ECO:0007669"/>
    <property type="project" value="TreeGrafter"/>
</dbReference>
<dbReference type="GO" id="GO:0016705">
    <property type="term" value="F:oxidoreductase activity, acting on paired donors, with incorporation or reduction of molecular oxygen"/>
    <property type="evidence" value="ECO:0007669"/>
    <property type="project" value="InterPro"/>
</dbReference>
<evidence type="ECO:0000259" key="3">
    <source>
        <dbReference type="Pfam" id="PF00296"/>
    </source>
</evidence>